<name>A0A2M8DLR3_9BACT</name>
<dbReference type="Gene3D" id="2.170.130.30">
    <property type="match status" value="1"/>
</dbReference>
<accession>A0A2M8DLR3</accession>
<comment type="caution">
    <text evidence="2">The sequence shown here is derived from an EMBL/GenBank/DDBJ whole genome shotgun (WGS) entry which is preliminary data.</text>
</comment>
<proteinExistence type="predicted"/>
<sequence length="124" mass="14018">MSKFYLPILIVVLAIVTGFVLYSVEKPKIAEIAENEASLIINYEETKRAFAGEVTDNMTILDAVRTSAKAGNFDFDYQEDVLKRIDEIEQNEKKWNAYLNGTEIQGSLDKVLIKAGDKIELKLE</sequence>
<dbReference type="AlphaFoldDB" id="A0A2M8DLR3"/>
<evidence type="ECO:0000313" key="3">
    <source>
        <dbReference type="Proteomes" id="UP000230097"/>
    </source>
</evidence>
<keyword evidence="1" id="KW-0812">Transmembrane</keyword>
<evidence type="ECO:0008006" key="4">
    <source>
        <dbReference type="Google" id="ProtNLM"/>
    </source>
</evidence>
<dbReference type="Proteomes" id="UP000230097">
    <property type="component" value="Unassembled WGS sequence"/>
</dbReference>
<keyword evidence="1" id="KW-0472">Membrane</keyword>
<organism evidence="2 3">
    <name type="scientific">Candidatus Nealsonbacteria bacterium CG_4_9_14_0_8_um_filter_36_17</name>
    <dbReference type="NCBI Taxonomy" id="1974693"/>
    <lineage>
        <taxon>Bacteria</taxon>
        <taxon>Candidatus Nealsoniibacteriota</taxon>
    </lineage>
</organism>
<protein>
    <recommendedName>
        <fullName evidence="4">DUF4430 domain-containing protein</fullName>
    </recommendedName>
</protein>
<evidence type="ECO:0000256" key="1">
    <source>
        <dbReference type="SAM" id="Phobius"/>
    </source>
</evidence>
<gene>
    <name evidence="2" type="ORF">CO078_00840</name>
</gene>
<keyword evidence="1" id="KW-1133">Transmembrane helix</keyword>
<dbReference type="EMBL" id="PFTC01000024">
    <property type="protein sequence ID" value="PJB98797.1"/>
    <property type="molecule type" value="Genomic_DNA"/>
</dbReference>
<reference evidence="3" key="1">
    <citation type="submission" date="2017-09" db="EMBL/GenBank/DDBJ databases">
        <title>Depth-based differentiation of microbial function through sediment-hosted aquifers and enrichment of novel symbionts in the deep terrestrial subsurface.</title>
        <authorList>
            <person name="Probst A.J."/>
            <person name="Ladd B."/>
            <person name="Jarett J.K."/>
            <person name="Geller-Mcgrath D.E."/>
            <person name="Sieber C.M.K."/>
            <person name="Emerson J.B."/>
            <person name="Anantharaman K."/>
            <person name="Thomas B.C."/>
            <person name="Malmstrom R."/>
            <person name="Stieglmeier M."/>
            <person name="Klingl A."/>
            <person name="Woyke T."/>
            <person name="Ryan C.M."/>
            <person name="Banfield J.F."/>
        </authorList>
    </citation>
    <scope>NUCLEOTIDE SEQUENCE [LARGE SCALE GENOMIC DNA]</scope>
</reference>
<evidence type="ECO:0000313" key="2">
    <source>
        <dbReference type="EMBL" id="PJB98797.1"/>
    </source>
</evidence>
<feature type="transmembrane region" description="Helical" evidence="1">
    <location>
        <begin position="6"/>
        <end position="24"/>
    </location>
</feature>